<keyword evidence="2" id="KW-1185">Reference proteome</keyword>
<name>A0A5M3X6C4_9ACTN</name>
<sequence length="68" mass="7645">MAEHIRQRVATAREIATERENGLTPRPAADRRLYRDNDVMRLLSMSRSVIYELIRSAACGPSPMAESG</sequence>
<gene>
    <name evidence="1" type="ORF">Amac_102220</name>
</gene>
<accession>A0A5M3X6C4</accession>
<dbReference type="AlphaFoldDB" id="A0A5M3X6C4"/>
<organism evidence="1 2">
    <name type="scientific">Acrocarpospora macrocephala</name>
    <dbReference type="NCBI Taxonomy" id="150177"/>
    <lineage>
        <taxon>Bacteria</taxon>
        <taxon>Bacillati</taxon>
        <taxon>Actinomycetota</taxon>
        <taxon>Actinomycetes</taxon>
        <taxon>Streptosporangiales</taxon>
        <taxon>Streptosporangiaceae</taxon>
        <taxon>Acrocarpospora</taxon>
    </lineage>
</organism>
<evidence type="ECO:0000313" key="2">
    <source>
        <dbReference type="Proteomes" id="UP000331127"/>
    </source>
</evidence>
<dbReference type="EMBL" id="BLAE01000108">
    <property type="protein sequence ID" value="GES16624.1"/>
    <property type="molecule type" value="Genomic_DNA"/>
</dbReference>
<comment type="caution">
    <text evidence="1">The sequence shown here is derived from an EMBL/GenBank/DDBJ whole genome shotgun (WGS) entry which is preliminary data.</text>
</comment>
<evidence type="ECO:0000313" key="1">
    <source>
        <dbReference type="EMBL" id="GES16624.1"/>
    </source>
</evidence>
<dbReference type="Proteomes" id="UP000331127">
    <property type="component" value="Unassembled WGS sequence"/>
</dbReference>
<reference evidence="1 2" key="1">
    <citation type="submission" date="2019-10" db="EMBL/GenBank/DDBJ databases">
        <title>Whole genome shotgun sequence of Acrocarpospora macrocephala NBRC 16266.</title>
        <authorList>
            <person name="Ichikawa N."/>
            <person name="Kimura A."/>
            <person name="Kitahashi Y."/>
            <person name="Komaki H."/>
            <person name="Oguchi A."/>
        </authorList>
    </citation>
    <scope>NUCLEOTIDE SEQUENCE [LARGE SCALE GENOMIC DNA]</scope>
    <source>
        <strain evidence="1 2">NBRC 16266</strain>
    </source>
</reference>
<proteinExistence type="predicted"/>
<protein>
    <submittedName>
        <fullName evidence="1">Uncharacterized protein</fullName>
    </submittedName>
</protein>